<evidence type="ECO:0000313" key="2">
    <source>
        <dbReference type="Proteomes" id="UP000628463"/>
    </source>
</evidence>
<comment type="caution">
    <text evidence="1">The sequence shown here is derived from an EMBL/GenBank/DDBJ whole genome shotgun (WGS) entry which is preliminary data.</text>
</comment>
<dbReference type="Proteomes" id="UP000628463">
    <property type="component" value="Unassembled WGS sequence"/>
</dbReference>
<organism evidence="1 2">
    <name type="scientific">Lachnospira hominis</name>
    <name type="common">ex Liu et al. 2021</name>
    <dbReference type="NCBI Taxonomy" id="2763051"/>
    <lineage>
        <taxon>Bacteria</taxon>
        <taxon>Bacillati</taxon>
        <taxon>Bacillota</taxon>
        <taxon>Clostridia</taxon>
        <taxon>Lachnospirales</taxon>
        <taxon>Lachnospiraceae</taxon>
        <taxon>Lachnospira</taxon>
    </lineage>
</organism>
<dbReference type="Gene3D" id="2.60.40.2000">
    <property type="match status" value="1"/>
</dbReference>
<dbReference type="EMBL" id="JACOPD010000005">
    <property type="protein sequence ID" value="MBC5681066.1"/>
    <property type="molecule type" value="Genomic_DNA"/>
</dbReference>
<evidence type="ECO:0000313" key="1">
    <source>
        <dbReference type="EMBL" id="MBC5681066.1"/>
    </source>
</evidence>
<protein>
    <submittedName>
        <fullName evidence="1">Sporulation protein</fullName>
    </submittedName>
</protein>
<dbReference type="Pfam" id="PF07873">
    <property type="entry name" value="YabP"/>
    <property type="match status" value="1"/>
</dbReference>
<reference evidence="1 2" key="1">
    <citation type="submission" date="2020-08" db="EMBL/GenBank/DDBJ databases">
        <title>Genome public.</title>
        <authorList>
            <person name="Liu C."/>
            <person name="Sun Q."/>
        </authorList>
    </citation>
    <scope>NUCLEOTIDE SEQUENCE [LARGE SCALE GENOMIC DNA]</scope>
    <source>
        <strain evidence="1 2">NSJ-43</strain>
    </source>
</reference>
<accession>A0ABR7G2Q9</accession>
<dbReference type="RefSeq" id="WP_186836937.1">
    <property type="nucleotide sequence ID" value="NZ_JACOPD010000005.1"/>
</dbReference>
<proteinExistence type="predicted"/>
<gene>
    <name evidence="1" type="ORF">H8S01_08845</name>
</gene>
<sequence>MNKAETARSLGLPKDVVFGMPVINITGDMQVVVQNFKSIVSYETTEVRLTTKKGCVGIKGKCLEIEYLDDDQIQIKGIICIVEYENHNRQK</sequence>
<keyword evidence="2" id="KW-1185">Reference proteome</keyword>
<dbReference type="InterPro" id="IPR022476">
    <property type="entry name" value="Spore_YabP/YqfC"/>
</dbReference>
<dbReference type="InterPro" id="IPR038705">
    <property type="entry name" value="YabP_sf"/>
</dbReference>
<name>A0ABR7G2Q9_9FIRM</name>